<protein>
    <submittedName>
        <fullName evidence="2">Ribonuclease h-like superfamily protein</fullName>
    </submittedName>
</protein>
<accession>A0A7J6W1E2</accession>
<sequence>MVELMRLFKHDRITKKQEEVVKKELEWLRKRKFSMGKALVINGVPSIEETDDSYAIYMLSYGIPNDEEEDDEKNGGISSKEKTDGINCICRPNKDQKEVQANGNESSFSSSVSLNARDIMEVPVNLDALVLNHLIEPASFKWNLELIRSLIPGPLRSSITSINLRRACIDKLIWSGDKKGVFNIKSAYLRDTANDGNSSTQEENKVVFKKIWRLKTHANVMVFIWKLFSGILPTGDKLASRKMVGDFTCCWCNAEIESIDHCFFKCDWIQRLWFLSPLNLIVAVQDDCDSRKWIKLFLKWNQIKFERKNYIQNDILRRSSNAWLFWIENTKSDIVYSESDGSFKVNDDFSNVTIWIPPKAGTMKINFDAAFNQQTGDAAAGLILQEK</sequence>
<gene>
    <name evidence="2" type="ORF">FRX31_020088</name>
</gene>
<dbReference type="Proteomes" id="UP000554482">
    <property type="component" value="Unassembled WGS sequence"/>
</dbReference>
<feature type="domain" description="Reverse transcriptase zinc-binding" evidence="1">
    <location>
        <begin position="183"/>
        <end position="273"/>
    </location>
</feature>
<keyword evidence="3" id="KW-1185">Reference proteome</keyword>
<evidence type="ECO:0000259" key="1">
    <source>
        <dbReference type="Pfam" id="PF13966"/>
    </source>
</evidence>
<name>A0A7J6W1E2_THATH</name>
<dbReference type="InterPro" id="IPR026960">
    <property type="entry name" value="RVT-Znf"/>
</dbReference>
<reference evidence="2 3" key="1">
    <citation type="submission" date="2020-06" db="EMBL/GenBank/DDBJ databases">
        <title>Transcriptomic and genomic resources for Thalictrum thalictroides and T. hernandezii: Facilitating candidate gene discovery in an emerging model plant lineage.</title>
        <authorList>
            <person name="Arias T."/>
            <person name="Riano-Pachon D.M."/>
            <person name="Di Stilio V.S."/>
        </authorList>
    </citation>
    <scope>NUCLEOTIDE SEQUENCE [LARGE SCALE GENOMIC DNA]</scope>
    <source>
        <strain evidence="3">cv. WT478/WT964</strain>
        <tissue evidence="2">Leaves</tissue>
    </source>
</reference>
<proteinExistence type="predicted"/>
<dbReference type="OrthoDB" id="1717299at2759"/>
<evidence type="ECO:0000313" key="3">
    <source>
        <dbReference type="Proteomes" id="UP000554482"/>
    </source>
</evidence>
<dbReference type="EMBL" id="JABWDY010024343">
    <property type="protein sequence ID" value="KAF5190320.1"/>
    <property type="molecule type" value="Genomic_DNA"/>
</dbReference>
<dbReference type="Pfam" id="PF13966">
    <property type="entry name" value="zf-RVT"/>
    <property type="match status" value="1"/>
</dbReference>
<dbReference type="AlphaFoldDB" id="A0A7J6W1E2"/>
<evidence type="ECO:0000313" key="2">
    <source>
        <dbReference type="EMBL" id="KAF5190320.1"/>
    </source>
</evidence>
<comment type="caution">
    <text evidence="2">The sequence shown here is derived from an EMBL/GenBank/DDBJ whole genome shotgun (WGS) entry which is preliminary data.</text>
</comment>
<organism evidence="2 3">
    <name type="scientific">Thalictrum thalictroides</name>
    <name type="common">Rue-anemone</name>
    <name type="synonym">Anemone thalictroides</name>
    <dbReference type="NCBI Taxonomy" id="46969"/>
    <lineage>
        <taxon>Eukaryota</taxon>
        <taxon>Viridiplantae</taxon>
        <taxon>Streptophyta</taxon>
        <taxon>Embryophyta</taxon>
        <taxon>Tracheophyta</taxon>
        <taxon>Spermatophyta</taxon>
        <taxon>Magnoliopsida</taxon>
        <taxon>Ranunculales</taxon>
        <taxon>Ranunculaceae</taxon>
        <taxon>Thalictroideae</taxon>
        <taxon>Thalictrum</taxon>
    </lineage>
</organism>